<dbReference type="GO" id="GO:0048731">
    <property type="term" value="P:system development"/>
    <property type="evidence" value="ECO:0007669"/>
    <property type="project" value="UniProtKB-ARBA"/>
</dbReference>
<dbReference type="NCBIfam" id="TIGR00756">
    <property type="entry name" value="PPR"/>
    <property type="match status" value="5"/>
</dbReference>
<dbReference type="FunFam" id="1.25.40.10:FF:000345">
    <property type="entry name" value="Pentatricopeptide repeat-containing protein"/>
    <property type="match status" value="1"/>
</dbReference>
<dbReference type="Proteomes" id="UP000825729">
    <property type="component" value="Unassembled WGS sequence"/>
</dbReference>
<name>A0AAV7FBN9_ARIFI</name>
<dbReference type="Gene3D" id="1.25.40.10">
    <property type="entry name" value="Tetratricopeptide repeat domain"/>
    <property type="match status" value="4"/>
</dbReference>
<keyword evidence="2" id="KW-0677">Repeat</keyword>
<evidence type="ECO:0000256" key="1">
    <source>
        <dbReference type="ARBA" id="ARBA00006643"/>
    </source>
</evidence>
<comment type="caution">
    <text evidence="4">The sequence shown here is derived from an EMBL/GenBank/DDBJ whole genome shotgun (WGS) entry which is preliminary data.</text>
</comment>
<dbReference type="InterPro" id="IPR046848">
    <property type="entry name" value="E_motif"/>
</dbReference>
<dbReference type="Pfam" id="PF20431">
    <property type="entry name" value="E_motif"/>
    <property type="match status" value="1"/>
</dbReference>
<dbReference type="SUPFAM" id="SSF48452">
    <property type="entry name" value="TPR-like"/>
    <property type="match status" value="1"/>
</dbReference>
<protein>
    <recommendedName>
        <fullName evidence="6">Pentatricopeptide repeat-containing protein</fullName>
    </recommendedName>
</protein>
<evidence type="ECO:0000313" key="5">
    <source>
        <dbReference type="Proteomes" id="UP000825729"/>
    </source>
</evidence>
<keyword evidence="5" id="KW-1185">Reference proteome</keyword>
<dbReference type="PROSITE" id="PS51375">
    <property type="entry name" value="PPR"/>
    <property type="match status" value="3"/>
</dbReference>
<dbReference type="InterPro" id="IPR011990">
    <property type="entry name" value="TPR-like_helical_dom_sf"/>
</dbReference>
<dbReference type="FunFam" id="1.25.40.10:FF:000333">
    <property type="entry name" value="Pentatricopeptide repeat-containing protein"/>
    <property type="match status" value="1"/>
</dbReference>
<dbReference type="GO" id="GO:0009451">
    <property type="term" value="P:RNA modification"/>
    <property type="evidence" value="ECO:0007669"/>
    <property type="project" value="InterPro"/>
</dbReference>
<dbReference type="AlphaFoldDB" id="A0AAV7FBN9"/>
<dbReference type="PANTHER" id="PTHR47926:SF484">
    <property type="entry name" value="PENTATRICOPEPTIDE REPEAT-CONTAINING PROTEIN"/>
    <property type="match status" value="1"/>
</dbReference>
<dbReference type="Pfam" id="PF13041">
    <property type="entry name" value="PPR_2"/>
    <property type="match status" value="2"/>
</dbReference>
<reference evidence="4 5" key="1">
    <citation type="submission" date="2021-07" db="EMBL/GenBank/DDBJ databases">
        <title>The Aristolochia fimbriata genome: insights into angiosperm evolution, floral development and chemical biosynthesis.</title>
        <authorList>
            <person name="Jiao Y."/>
        </authorList>
    </citation>
    <scope>NUCLEOTIDE SEQUENCE [LARGE SCALE GENOMIC DNA]</scope>
    <source>
        <strain evidence="4">IBCAS-2021</strain>
        <tissue evidence="4">Leaf</tissue>
    </source>
</reference>
<dbReference type="EMBL" id="JAINDJ010000002">
    <property type="protein sequence ID" value="KAG9457261.1"/>
    <property type="molecule type" value="Genomic_DNA"/>
</dbReference>
<dbReference type="FunFam" id="1.25.40.10:FF:000125">
    <property type="entry name" value="Pentatricopeptide repeat-containing protein"/>
    <property type="match status" value="1"/>
</dbReference>
<feature type="repeat" description="PPR" evidence="3">
    <location>
        <begin position="210"/>
        <end position="244"/>
    </location>
</feature>
<feature type="repeat" description="PPR" evidence="3">
    <location>
        <begin position="373"/>
        <end position="407"/>
    </location>
</feature>
<dbReference type="InterPro" id="IPR002885">
    <property type="entry name" value="PPR_rpt"/>
</dbReference>
<evidence type="ECO:0000313" key="4">
    <source>
        <dbReference type="EMBL" id="KAG9457261.1"/>
    </source>
</evidence>
<evidence type="ECO:0000256" key="3">
    <source>
        <dbReference type="PROSITE-ProRule" id="PRU00708"/>
    </source>
</evidence>
<proteinExistence type="inferred from homology"/>
<evidence type="ECO:0008006" key="6">
    <source>
        <dbReference type="Google" id="ProtNLM"/>
    </source>
</evidence>
<dbReference type="PANTHER" id="PTHR47926">
    <property type="entry name" value="PENTATRICOPEPTIDE REPEAT-CONTAINING PROTEIN"/>
    <property type="match status" value="1"/>
</dbReference>
<evidence type="ECO:0000256" key="2">
    <source>
        <dbReference type="ARBA" id="ARBA00022737"/>
    </source>
</evidence>
<sequence>MQDHSTEKKHTAYPKSGFLGANVRLQSNPKIFRQLHALYLTEGAREYSIWSPLIRGYIVQGLPKEALLVYSQSCMNAVKRCSVFPLLLKACASLSFLRLGRNLHAEAVKMGVAENVMVATSLVSLYSKCRDISAARCLFDEMPHKNVVTMNAMINGHSRTSDMISASVLFDQMSERTQVTWTEMIDGFARNGDTAAARRYFDRVPSEMRNVVTWTVMVDGYARNGEMEAASQVFEEMPERNFYAWSCMIDGYCKKGEVAEARKVFNRMPARNLVNWNALIAGYAQNGFCKEALEALREMQTQGFKPDEVTIASALSACGQLASLDDGKEIHNLINRERIKLNQFVLNGLVDMYSKCGDLRTAKAIFEGMSHRNEVCWNSMITGLAIHGDLQQALAFFSRMESSEVKPNDVTFLSVLWACAHGGLVEEGLEIFAKMKDKYGLTARLEHYGCLVDLLGRAGRLMEAFDVVKSMPMDSNDVIWGTLLGACRVHMNVEMADLVLMEVGASESGSDSTDNARSVLISNIFAASSRWVESEKVRVMMLKNGMKKAPGCSSIMLGSANAESQPHKMGNGSLGSACRLNYTR</sequence>
<dbReference type="InterPro" id="IPR046960">
    <property type="entry name" value="PPR_At4g14850-like_plant"/>
</dbReference>
<gene>
    <name evidence="4" type="ORF">H6P81_001769</name>
</gene>
<comment type="similarity">
    <text evidence="1">Belongs to the PPR family. PCMP-H subfamily.</text>
</comment>
<dbReference type="Pfam" id="PF01535">
    <property type="entry name" value="PPR"/>
    <property type="match status" value="7"/>
</dbReference>
<accession>A0AAV7FBN9</accession>
<organism evidence="4 5">
    <name type="scientific">Aristolochia fimbriata</name>
    <name type="common">White veined hardy Dutchman's pipe vine</name>
    <dbReference type="NCBI Taxonomy" id="158543"/>
    <lineage>
        <taxon>Eukaryota</taxon>
        <taxon>Viridiplantae</taxon>
        <taxon>Streptophyta</taxon>
        <taxon>Embryophyta</taxon>
        <taxon>Tracheophyta</taxon>
        <taxon>Spermatophyta</taxon>
        <taxon>Magnoliopsida</taxon>
        <taxon>Magnoliidae</taxon>
        <taxon>Piperales</taxon>
        <taxon>Aristolochiaceae</taxon>
        <taxon>Aristolochia</taxon>
    </lineage>
</organism>
<dbReference type="GO" id="GO:0003723">
    <property type="term" value="F:RNA binding"/>
    <property type="evidence" value="ECO:0007669"/>
    <property type="project" value="InterPro"/>
</dbReference>
<feature type="repeat" description="PPR" evidence="3">
    <location>
        <begin position="272"/>
        <end position="306"/>
    </location>
</feature>